<keyword evidence="4 6" id="KW-1133">Transmembrane helix</keyword>
<name>A0A222MWL6_9BACT</name>
<dbReference type="SUPFAM" id="SSF161070">
    <property type="entry name" value="SNF-like"/>
    <property type="match status" value="1"/>
</dbReference>
<keyword evidence="2" id="KW-0813">Transport</keyword>
<reference evidence="7 8" key="1">
    <citation type="submission" date="2017-07" db="EMBL/GenBank/DDBJ databases">
        <title>Analysis of two Campylobacter avium genomes and identification of a novel hippuricase gene.</title>
        <authorList>
            <person name="Miller W.G."/>
            <person name="Chapman M.H."/>
            <person name="Yee E."/>
            <person name="Revez J."/>
            <person name="Bono J.L."/>
            <person name="Rossi M."/>
        </authorList>
    </citation>
    <scope>NUCLEOTIDE SEQUENCE [LARGE SCALE GENOMIC DNA]</scope>
    <source>
        <strain evidence="7 8">LMG 24591</strain>
    </source>
</reference>
<accession>A0A222MWL6</accession>
<dbReference type="PROSITE" id="PS50267">
    <property type="entry name" value="NA_NEUROTRAN_SYMP_3"/>
    <property type="match status" value="1"/>
</dbReference>
<dbReference type="Pfam" id="PF00209">
    <property type="entry name" value="SNF"/>
    <property type="match status" value="2"/>
</dbReference>
<feature type="transmembrane region" description="Helical" evidence="6">
    <location>
        <begin position="394"/>
        <end position="415"/>
    </location>
</feature>
<dbReference type="PRINTS" id="PR00176">
    <property type="entry name" value="NANEUSMPORT"/>
</dbReference>
<sequence>MNAKFSKIGFILAVAGSAVGLGNAWKFPTMVGQNGGIGFILLYLLLTLIVGLVIFLAELSIGKLSEKDPVNAYKTLAPSYKNLWGFAGFSMIGAILIVSFYSLVIGWIVKYTLISFSSLPDDIKQSGELFQNFMSEDFTSQFFCFLFVFILMFYIVSKGIKNGIERLNVWLMPILFILLLFMLLYSMSFSGFEKAYHFLIFPELSTIKELGFFEAVFGKINENSVLSALGLAFFSLSLGVGTIITYSASLPDKTNFIQASLVIIFINILIGIMMGFVVFTYVFEFGGEVSQGPGLIFVSLTTLFSNLGSFGNVLAVCFFISLFFAGITSAVSMIEPFALYLINTYNFTRKKALAYIAIVVFVLGVLCILSFMSFTNGSLIFFGTKSVFDILDYLSSNIIMPIGGFCAAIFVGFIMKKEGLKILFSPYMNDFFFSLWYFFLRYISPLAIIIVVINQIYPQLFAYIFAYLKALFIFS</sequence>
<dbReference type="NCBIfam" id="NF037979">
    <property type="entry name" value="Na_transp"/>
    <property type="match status" value="1"/>
</dbReference>
<dbReference type="InterPro" id="IPR000175">
    <property type="entry name" value="Na/ntran_symport"/>
</dbReference>
<feature type="transmembrane region" description="Helical" evidence="6">
    <location>
        <begin position="83"/>
        <end position="109"/>
    </location>
</feature>
<evidence type="ECO:0000256" key="6">
    <source>
        <dbReference type="SAM" id="Phobius"/>
    </source>
</evidence>
<keyword evidence="3 6" id="KW-0812">Transmembrane</keyword>
<dbReference type="PANTHER" id="PTHR42948">
    <property type="entry name" value="TRANSPORTER"/>
    <property type="match status" value="1"/>
</dbReference>
<dbReference type="GO" id="GO:0016020">
    <property type="term" value="C:membrane"/>
    <property type="evidence" value="ECO:0007669"/>
    <property type="project" value="UniProtKB-SubCell"/>
</dbReference>
<feature type="transmembrane region" description="Helical" evidence="6">
    <location>
        <begin position="138"/>
        <end position="157"/>
    </location>
</feature>
<feature type="transmembrane region" description="Helical" evidence="6">
    <location>
        <begin position="353"/>
        <end position="374"/>
    </location>
</feature>
<dbReference type="InterPro" id="IPR047218">
    <property type="entry name" value="YocR/YhdH-like"/>
</dbReference>
<feature type="transmembrane region" description="Helical" evidence="6">
    <location>
        <begin position="40"/>
        <end position="62"/>
    </location>
</feature>
<feature type="transmembrane region" description="Helical" evidence="6">
    <location>
        <begin position="260"/>
        <end position="283"/>
    </location>
</feature>
<dbReference type="AlphaFoldDB" id="A0A222MWL6"/>
<dbReference type="OrthoDB" id="9762833at2"/>
<dbReference type="CDD" id="cd10336">
    <property type="entry name" value="SLC6sbd_Tyt1-Like"/>
    <property type="match status" value="1"/>
</dbReference>
<evidence type="ECO:0000313" key="8">
    <source>
        <dbReference type="Proteomes" id="UP000201169"/>
    </source>
</evidence>
<dbReference type="PANTHER" id="PTHR42948:SF1">
    <property type="entry name" value="TRANSPORTER"/>
    <property type="match status" value="1"/>
</dbReference>
<dbReference type="Proteomes" id="UP000201169">
    <property type="component" value="Chromosome"/>
</dbReference>
<feature type="transmembrane region" description="Helical" evidence="6">
    <location>
        <begin position="225"/>
        <end position="248"/>
    </location>
</feature>
<evidence type="ECO:0000256" key="3">
    <source>
        <dbReference type="ARBA" id="ARBA00022692"/>
    </source>
</evidence>
<feature type="transmembrane region" description="Helical" evidence="6">
    <location>
        <begin position="169"/>
        <end position="189"/>
    </location>
</feature>
<proteinExistence type="predicted"/>
<organism evidence="7 8">
    <name type="scientific">Campylobacter avium LMG 24591</name>
    <dbReference type="NCBI Taxonomy" id="522484"/>
    <lineage>
        <taxon>Bacteria</taxon>
        <taxon>Pseudomonadati</taxon>
        <taxon>Campylobacterota</taxon>
        <taxon>Epsilonproteobacteria</taxon>
        <taxon>Campylobacterales</taxon>
        <taxon>Campylobacteraceae</taxon>
        <taxon>Campylobacter</taxon>
    </lineage>
</organism>
<evidence type="ECO:0000256" key="4">
    <source>
        <dbReference type="ARBA" id="ARBA00022989"/>
    </source>
</evidence>
<evidence type="ECO:0000313" key="7">
    <source>
        <dbReference type="EMBL" id="ASQ30454.1"/>
    </source>
</evidence>
<evidence type="ECO:0000256" key="5">
    <source>
        <dbReference type="ARBA" id="ARBA00023136"/>
    </source>
</evidence>
<gene>
    <name evidence="7" type="ORF">CAV_0789</name>
</gene>
<comment type="subcellular location">
    <subcellularLocation>
        <location evidence="1">Membrane</location>
        <topology evidence="1">Multi-pass membrane protein</topology>
    </subcellularLocation>
</comment>
<dbReference type="InterPro" id="IPR037272">
    <property type="entry name" value="SNS_sf"/>
</dbReference>
<dbReference type="EMBL" id="CP022347">
    <property type="protein sequence ID" value="ASQ30454.1"/>
    <property type="molecule type" value="Genomic_DNA"/>
</dbReference>
<dbReference type="RefSeq" id="WP_094325213.1">
    <property type="nucleotide sequence ID" value="NZ_CP022347.1"/>
</dbReference>
<keyword evidence="8" id="KW-1185">Reference proteome</keyword>
<feature type="transmembrane region" description="Helical" evidence="6">
    <location>
        <begin position="313"/>
        <end position="341"/>
    </location>
</feature>
<evidence type="ECO:0000256" key="2">
    <source>
        <dbReference type="ARBA" id="ARBA00022448"/>
    </source>
</evidence>
<protein>
    <submittedName>
        <fullName evidence="7">Na+-dependent transporter, SNF family</fullName>
    </submittedName>
</protein>
<evidence type="ECO:0000256" key="1">
    <source>
        <dbReference type="ARBA" id="ARBA00004141"/>
    </source>
</evidence>
<feature type="transmembrane region" description="Helical" evidence="6">
    <location>
        <begin position="427"/>
        <end position="450"/>
    </location>
</feature>
<dbReference type="KEGG" id="cavi:CAV_0789"/>
<keyword evidence="5 6" id="KW-0472">Membrane</keyword>